<dbReference type="Proteomes" id="UP000799640">
    <property type="component" value="Unassembled WGS sequence"/>
</dbReference>
<accession>A0A6G1IA96</accession>
<dbReference type="AlphaFoldDB" id="A0A6G1IA96"/>
<feature type="region of interest" description="Disordered" evidence="1">
    <location>
        <begin position="57"/>
        <end position="95"/>
    </location>
</feature>
<gene>
    <name evidence="2" type="ORF">EJ06DRAFT_525605</name>
</gene>
<evidence type="ECO:0000313" key="2">
    <source>
        <dbReference type="EMBL" id="KAF2405036.1"/>
    </source>
</evidence>
<protein>
    <submittedName>
        <fullName evidence="2">Uncharacterized protein</fullName>
    </submittedName>
</protein>
<feature type="compositionally biased region" description="Low complexity" evidence="1">
    <location>
        <begin position="79"/>
        <end position="95"/>
    </location>
</feature>
<dbReference type="EMBL" id="ML996687">
    <property type="protein sequence ID" value="KAF2405036.1"/>
    <property type="molecule type" value="Genomic_DNA"/>
</dbReference>
<evidence type="ECO:0000313" key="3">
    <source>
        <dbReference type="Proteomes" id="UP000799640"/>
    </source>
</evidence>
<feature type="compositionally biased region" description="Polar residues" evidence="1">
    <location>
        <begin position="57"/>
        <end position="71"/>
    </location>
</feature>
<evidence type="ECO:0000256" key="1">
    <source>
        <dbReference type="SAM" id="MobiDB-lite"/>
    </source>
</evidence>
<sequence>MAASTRLICLSASDIKHVEHQAMAAKLRRKPSLHLITSFPTPPTSSHRYSRFQLSPLHSTFPSQQPTSHFSWDSDYGHPEPSSASPSSACSSASTSEGSMLDRYMLEPPLVVPVARRVRQPVLASPSPSPSPVERQCELGVHFTTEEVPVVMMCPMVNRGRVGMGDYLSKVHLRHRGECIEGWTAVGDAGGGVYRLGV</sequence>
<name>A0A6G1IA96_9PEZI</name>
<reference evidence="2" key="1">
    <citation type="journal article" date="2020" name="Stud. Mycol.">
        <title>101 Dothideomycetes genomes: a test case for predicting lifestyles and emergence of pathogens.</title>
        <authorList>
            <person name="Haridas S."/>
            <person name="Albert R."/>
            <person name="Binder M."/>
            <person name="Bloem J."/>
            <person name="Labutti K."/>
            <person name="Salamov A."/>
            <person name="Andreopoulos B."/>
            <person name="Baker S."/>
            <person name="Barry K."/>
            <person name="Bills G."/>
            <person name="Bluhm B."/>
            <person name="Cannon C."/>
            <person name="Castanera R."/>
            <person name="Culley D."/>
            <person name="Daum C."/>
            <person name="Ezra D."/>
            <person name="Gonzalez J."/>
            <person name="Henrissat B."/>
            <person name="Kuo A."/>
            <person name="Liang C."/>
            <person name="Lipzen A."/>
            <person name="Lutzoni F."/>
            <person name="Magnuson J."/>
            <person name="Mondo S."/>
            <person name="Nolan M."/>
            <person name="Ohm R."/>
            <person name="Pangilinan J."/>
            <person name="Park H.-J."/>
            <person name="Ramirez L."/>
            <person name="Alfaro M."/>
            <person name="Sun H."/>
            <person name="Tritt A."/>
            <person name="Yoshinaga Y."/>
            <person name="Zwiers L.-H."/>
            <person name="Turgeon B."/>
            <person name="Goodwin S."/>
            <person name="Spatafora J."/>
            <person name="Crous P."/>
            <person name="Grigoriev I."/>
        </authorList>
    </citation>
    <scope>NUCLEOTIDE SEQUENCE</scope>
    <source>
        <strain evidence="2">CBS 262.69</strain>
    </source>
</reference>
<keyword evidence="3" id="KW-1185">Reference proteome</keyword>
<proteinExistence type="predicted"/>
<organism evidence="2 3">
    <name type="scientific">Trichodelitschia bisporula</name>
    <dbReference type="NCBI Taxonomy" id="703511"/>
    <lineage>
        <taxon>Eukaryota</taxon>
        <taxon>Fungi</taxon>
        <taxon>Dikarya</taxon>
        <taxon>Ascomycota</taxon>
        <taxon>Pezizomycotina</taxon>
        <taxon>Dothideomycetes</taxon>
        <taxon>Dothideomycetes incertae sedis</taxon>
        <taxon>Phaeotrichales</taxon>
        <taxon>Phaeotrichaceae</taxon>
        <taxon>Trichodelitschia</taxon>
    </lineage>
</organism>